<feature type="domain" description="Ricin B lectin" evidence="4">
    <location>
        <begin position="366"/>
        <end position="534"/>
    </location>
</feature>
<dbReference type="OrthoDB" id="2129471at2759"/>
<dbReference type="SUPFAM" id="SSF54001">
    <property type="entry name" value="Cysteine proteinases"/>
    <property type="match status" value="1"/>
</dbReference>
<dbReference type="SMART" id="SM00458">
    <property type="entry name" value="RICIN"/>
    <property type="match status" value="1"/>
</dbReference>
<dbReference type="PROSITE" id="PS50231">
    <property type="entry name" value="RICIN_B_LECTIN"/>
    <property type="match status" value="1"/>
</dbReference>
<dbReference type="CDD" id="cd00161">
    <property type="entry name" value="beta-trefoil_Ricin-like"/>
    <property type="match status" value="1"/>
</dbReference>
<dbReference type="SUPFAM" id="SSF50370">
    <property type="entry name" value="Ricin B-like lectins"/>
    <property type="match status" value="1"/>
</dbReference>
<dbReference type="Gene3D" id="3.90.70.10">
    <property type="entry name" value="Cysteine proteinases"/>
    <property type="match status" value="1"/>
</dbReference>
<feature type="domain" description="Peptidase C1A papain C-terminal" evidence="5">
    <location>
        <begin position="133"/>
        <end position="346"/>
    </location>
</feature>
<dbReference type="GO" id="GO:0006508">
    <property type="term" value="P:proteolysis"/>
    <property type="evidence" value="ECO:0007669"/>
    <property type="project" value="InterPro"/>
</dbReference>
<dbReference type="STRING" id="1156394.T0R957"/>
<dbReference type="Pfam" id="PF00112">
    <property type="entry name" value="Peptidase_C1"/>
    <property type="match status" value="1"/>
</dbReference>
<dbReference type="InterPro" id="IPR035992">
    <property type="entry name" value="Ricin_B-like_lectins"/>
</dbReference>
<accession>T0R957</accession>
<dbReference type="VEuPathDB" id="FungiDB:SDRG_16164"/>
<dbReference type="AlphaFoldDB" id="T0R957"/>
<dbReference type="InterPro" id="IPR038765">
    <property type="entry name" value="Papain-like_cys_pep_sf"/>
</dbReference>
<sequence length="540" mass="58251">MVRVFLASSLSLALAHALDTTAPPTNATATTDLDDASVLKQFQAWQASPAGQFARKQGLLESAEAGPDPVRLAAFKETLITIAELNQKHTSATFSADNPFAAMTNDEFATYIKRAGADVQATADPSRLETSTATDSMDWAPSGCVAPVKDQGVCGSCYAHAAVAAVESAMCLLSNPRKLVTYSDQQLTSCGPGGCTGGLSLRSLNWMLANGVCTQDAYPYSNQFTSVTETCKTTCSPVKLPFTALGKSVGEKELETNLRRQPVAATMAASSAVFKNYQSGIITSGCDTEIDHMVLAVGYGIDAGLPFFKFKNSWGTSWGEQGYFRLQRGVGGVGTCGLATGGDFPQIAPPTFGLATARGAFWTIDSARQRIKHRTHPNLCLDVDPTQNNKVQVWSCYDNAPNQRIAITEEKVRLNAFNGRYLVSGQGILQFVQIWGVPFEWVVNNVDMTWRARSDGGGDKCLDAYEARNGGTVHLWPCDSNNANQKWRFDAATGQLRHATHTGFCLDMATTTGAKPQLWTCNTPTNDLQKFTYESLSFPQ</sequence>
<dbReference type="InterPro" id="IPR013128">
    <property type="entry name" value="Peptidase_C1A"/>
</dbReference>
<keyword evidence="2" id="KW-0865">Zymogen</keyword>
<gene>
    <name evidence="6" type="ORF">SDRG_16164</name>
</gene>
<dbReference type="Proteomes" id="UP000030762">
    <property type="component" value="Unassembled WGS sequence"/>
</dbReference>
<dbReference type="RefSeq" id="XP_008620585.1">
    <property type="nucleotide sequence ID" value="XM_008622363.1"/>
</dbReference>
<comment type="similarity">
    <text evidence="1">Belongs to the peptidase C1 family.</text>
</comment>
<evidence type="ECO:0000256" key="3">
    <source>
        <dbReference type="SAM" id="SignalP"/>
    </source>
</evidence>
<feature type="chain" id="PRO_5018746932" evidence="3">
    <location>
        <begin position="18"/>
        <end position="540"/>
    </location>
</feature>
<dbReference type="GO" id="GO:0008234">
    <property type="term" value="F:cysteine-type peptidase activity"/>
    <property type="evidence" value="ECO:0007669"/>
    <property type="project" value="InterPro"/>
</dbReference>
<dbReference type="Gene3D" id="2.80.10.50">
    <property type="match status" value="2"/>
</dbReference>
<evidence type="ECO:0000313" key="7">
    <source>
        <dbReference type="Proteomes" id="UP000030762"/>
    </source>
</evidence>
<organism evidence="6 7">
    <name type="scientific">Saprolegnia diclina (strain VS20)</name>
    <dbReference type="NCBI Taxonomy" id="1156394"/>
    <lineage>
        <taxon>Eukaryota</taxon>
        <taxon>Sar</taxon>
        <taxon>Stramenopiles</taxon>
        <taxon>Oomycota</taxon>
        <taxon>Saprolegniomycetes</taxon>
        <taxon>Saprolegniales</taxon>
        <taxon>Saprolegniaceae</taxon>
        <taxon>Saprolegnia</taxon>
    </lineage>
</organism>
<dbReference type="InterPro" id="IPR000772">
    <property type="entry name" value="Ricin_B_lectin"/>
</dbReference>
<dbReference type="eggNOG" id="KOG1543">
    <property type="taxonomic scope" value="Eukaryota"/>
</dbReference>
<dbReference type="CDD" id="cd02248">
    <property type="entry name" value="Peptidase_C1A"/>
    <property type="match status" value="1"/>
</dbReference>
<feature type="signal peptide" evidence="3">
    <location>
        <begin position="1"/>
        <end position="17"/>
    </location>
</feature>
<reference evidence="6 7" key="1">
    <citation type="submission" date="2012-04" db="EMBL/GenBank/DDBJ databases">
        <title>The Genome Sequence of Saprolegnia declina VS20.</title>
        <authorList>
            <consortium name="The Broad Institute Genome Sequencing Platform"/>
            <person name="Russ C."/>
            <person name="Nusbaum C."/>
            <person name="Tyler B."/>
            <person name="van West P."/>
            <person name="Dieguez-Uribeondo J."/>
            <person name="de Bruijn I."/>
            <person name="Tripathy S."/>
            <person name="Jiang R."/>
            <person name="Young S.K."/>
            <person name="Zeng Q."/>
            <person name="Gargeya S."/>
            <person name="Fitzgerald M."/>
            <person name="Haas B."/>
            <person name="Abouelleil A."/>
            <person name="Alvarado L."/>
            <person name="Arachchi H.M."/>
            <person name="Berlin A."/>
            <person name="Chapman S.B."/>
            <person name="Goldberg J."/>
            <person name="Griggs A."/>
            <person name="Gujja S."/>
            <person name="Hansen M."/>
            <person name="Howarth C."/>
            <person name="Imamovic A."/>
            <person name="Larimer J."/>
            <person name="McCowen C."/>
            <person name="Montmayeur A."/>
            <person name="Murphy C."/>
            <person name="Neiman D."/>
            <person name="Pearson M."/>
            <person name="Priest M."/>
            <person name="Roberts A."/>
            <person name="Saif S."/>
            <person name="Shea T."/>
            <person name="Sisk P."/>
            <person name="Sykes S."/>
            <person name="Wortman J."/>
            <person name="Nusbaum C."/>
            <person name="Birren B."/>
        </authorList>
    </citation>
    <scope>NUCLEOTIDE SEQUENCE [LARGE SCALE GENOMIC DNA]</scope>
    <source>
        <strain evidence="6 7">VS20</strain>
    </source>
</reference>
<dbReference type="GeneID" id="19956891"/>
<keyword evidence="7" id="KW-1185">Reference proteome</keyword>
<evidence type="ECO:0000256" key="2">
    <source>
        <dbReference type="ARBA" id="ARBA00023145"/>
    </source>
</evidence>
<dbReference type="EMBL" id="JH767246">
    <property type="protein sequence ID" value="EQC26017.1"/>
    <property type="molecule type" value="Genomic_DNA"/>
</dbReference>
<dbReference type="PROSITE" id="PS00139">
    <property type="entry name" value="THIOL_PROTEASE_CYS"/>
    <property type="match status" value="1"/>
</dbReference>
<dbReference type="Pfam" id="PF00652">
    <property type="entry name" value="Ricin_B_lectin"/>
    <property type="match status" value="1"/>
</dbReference>
<dbReference type="InterPro" id="IPR039417">
    <property type="entry name" value="Peptidase_C1A_papain-like"/>
</dbReference>
<dbReference type="InParanoid" id="T0R957"/>
<evidence type="ECO:0000259" key="5">
    <source>
        <dbReference type="SMART" id="SM00645"/>
    </source>
</evidence>
<dbReference type="OMA" id="MTWRARS"/>
<dbReference type="InterPro" id="IPR000169">
    <property type="entry name" value="Pept_cys_AS"/>
</dbReference>
<evidence type="ECO:0000313" key="6">
    <source>
        <dbReference type="EMBL" id="EQC26017.1"/>
    </source>
</evidence>
<name>T0R957_SAPDV</name>
<keyword evidence="3" id="KW-0732">Signal</keyword>
<protein>
    <submittedName>
        <fullName evidence="6">Uncharacterized protein</fullName>
    </submittedName>
</protein>
<dbReference type="SMART" id="SM00645">
    <property type="entry name" value="Pept_C1"/>
    <property type="match status" value="1"/>
</dbReference>
<evidence type="ECO:0000256" key="1">
    <source>
        <dbReference type="ARBA" id="ARBA00008455"/>
    </source>
</evidence>
<dbReference type="PANTHER" id="PTHR12411">
    <property type="entry name" value="CYSTEINE PROTEASE FAMILY C1-RELATED"/>
    <property type="match status" value="1"/>
</dbReference>
<evidence type="ECO:0000259" key="4">
    <source>
        <dbReference type="SMART" id="SM00458"/>
    </source>
</evidence>
<proteinExistence type="inferred from homology"/>
<dbReference type="InterPro" id="IPR000668">
    <property type="entry name" value="Peptidase_C1A_C"/>
</dbReference>